<dbReference type="Gene3D" id="3.90.660.10">
    <property type="match status" value="1"/>
</dbReference>
<evidence type="ECO:0000256" key="4">
    <source>
        <dbReference type="ARBA" id="ARBA00048448"/>
    </source>
</evidence>
<dbReference type="PANTHER" id="PTHR43563:SF14">
    <property type="entry name" value="AMINE OXIDASE"/>
    <property type="match status" value="1"/>
</dbReference>
<feature type="binding site" evidence="5">
    <location>
        <begin position="171"/>
        <end position="172"/>
    </location>
    <ligand>
        <name>FAD</name>
        <dbReference type="ChEBI" id="CHEBI:57692"/>
    </ligand>
</feature>
<keyword evidence="3 6" id="KW-0560">Oxidoreductase</keyword>
<evidence type="ECO:0000313" key="9">
    <source>
        <dbReference type="Proteomes" id="UP000799772"/>
    </source>
</evidence>
<dbReference type="OrthoDB" id="5046242at2759"/>
<comment type="catalytic activity">
    <reaction evidence="4">
        <text>a secondary aliphatic amine + O2 + H2O = a primary amine + an aldehyde + H2O2</text>
        <dbReference type="Rhea" id="RHEA:26414"/>
        <dbReference type="ChEBI" id="CHEBI:15377"/>
        <dbReference type="ChEBI" id="CHEBI:15379"/>
        <dbReference type="ChEBI" id="CHEBI:16240"/>
        <dbReference type="ChEBI" id="CHEBI:17478"/>
        <dbReference type="ChEBI" id="CHEBI:58855"/>
        <dbReference type="ChEBI" id="CHEBI:65296"/>
        <dbReference type="EC" id="1.4.3.4"/>
    </reaction>
</comment>
<dbReference type="Gene3D" id="1.10.405.10">
    <property type="entry name" value="Guanine Nucleotide Dissociation Inhibitor, domain 1"/>
    <property type="match status" value="1"/>
</dbReference>
<evidence type="ECO:0000313" key="8">
    <source>
        <dbReference type="EMBL" id="KAF2098216.1"/>
    </source>
</evidence>
<dbReference type="InterPro" id="IPR036188">
    <property type="entry name" value="FAD/NAD-bd_sf"/>
</dbReference>
<feature type="domain" description="Amine oxidase" evidence="7">
    <location>
        <begin position="151"/>
        <end position="598"/>
    </location>
</feature>
<dbReference type="GO" id="GO:0097621">
    <property type="term" value="F:monoamine oxidase activity"/>
    <property type="evidence" value="ECO:0007669"/>
    <property type="project" value="UniProtKB-EC"/>
</dbReference>
<dbReference type="InterPro" id="IPR002937">
    <property type="entry name" value="Amino_oxidase"/>
</dbReference>
<organism evidence="8 9">
    <name type="scientific">Rhizodiscina lignyota</name>
    <dbReference type="NCBI Taxonomy" id="1504668"/>
    <lineage>
        <taxon>Eukaryota</taxon>
        <taxon>Fungi</taxon>
        <taxon>Dikarya</taxon>
        <taxon>Ascomycota</taxon>
        <taxon>Pezizomycotina</taxon>
        <taxon>Dothideomycetes</taxon>
        <taxon>Pleosporomycetidae</taxon>
        <taxon>Aulographales</taxon>
        <taxon>Rhizodiscinaceae</taxon>
        <taxon>Rhizodiscina</taxon>
    </lineage>
</organism>
<comment type="similarity">
    <text evidence="2 6">Belongs to the flavin monoamine oxidase family.</text>
</comment>
<dbReference type="SUPFAM" id="SSF51905">
    <property type="entry name" value="FAD/NAD(P)-binding domain"/>
    <property type="match status" value="1"/>
</dbReference>
<dbReference type="InterPro" id="IPR006175">
    <property type="entry name" value="YjgF/YER057c/UK114"/>
</dbReference>
<dbReference type="EMBL" id="ML978127">
    <property type="protein sequence ID" value="KAF2098216.1"/>
    <property type="molecule type" value="Genomic_DNA"/>
</dbReference>
<protein>
    <recommendedName>
        <fullName evidence="6">Amine oxidase</fullName>
        <ecNumber evidence="6">1.4.3.-</ecNumber>
    </recommendedName>
</protein>
<keyword evidence="9" id="KW-1185">Reference proteome</keyword>
<dbReference type="AlphaFoldDB" id="A0A9P4M4Y8"/>
<keyword evidence="6" id="KW-0274">FAD</keyword>
<gene>
    <name evidence="8" type="ORF">NA57DRAFT_40639</name>
</gene>
<keyword evidence="6" id="KW-0285">Flavoprotein</keyword>
<accession>A0A9P4M4Y8</accession>
<feature type="binding site" evidence="5">
    <location>
        <position position="152"/>
    </location>
    <ligand>
        <name>FAD</name>
        <dbReference type="ChEBI" id="CHEBI:57692"/>
    </ligand>
</feature>
<feature type="binding site" evidence="5">
    <location>
        <position position="485"/>
    </location>
    <ligand>
        <name>substrate</name>
    </ligand>
</feature>
<dbReference type="Gene3D" id="3.50.50.60">
    <property type="entry name" value="FAD/NAD(P)-binding domain"/>
    <property type="match status" value="1"/>
</dbReference>
<evidence type="ECO:0000259" key="7">
    <source>
        <dbReference type="Pfam" id="PF01593"/>
    </source>
</evidence>
<dbReference type="PRINTS" id="PR00757">
    <property type="entry name" value="AMINEOXDASEF"/>
</dbReference>
<reference evidence="8" key="1">
    <citation type="journal article" date="2020" name="Stud. Mycol.">
        <title>101 Dothideomycetes genomes: a test case for predicting lifestyles and emergence of pathogens.</title>
        <authorList>
            <person name="Haridas S."/>
            <person name="Albert R."/>
            <person name="Binder M."/>
            <person name="Bloem J."/>
            <person name="Labutti K."/>
            <person name="Salamov A."/>
            <person name="Andreopoulos B."/>
            <person name="Baker S."/>
            <person name="Barry K."/>
            <person name="Bills G."/>
            <person name="Bluhm B."/>
            <person name="Cannon C."/>
            <person name="Castanera R."/>
            <person name="Culley D."/>
            <person name="Daum C."/>
            <person name="Ezra D."/>
            <person name="Gonzalez J."/>
            <person name="Henrissat B."/>
            <person name="Kuo A."/>
            <person name="Liang C."/>
            <person name="Lipzen A."/>
            <person name="Lutzoni F."/>
            <person name="Magnuson J."/>
            <person name="Mondo S."/>
            <person name="Nolan M."/>
            <person name="Ohm R."/>
            <person name="Pangilinan J."/>
            <person name="Park H.-J."/>
            <person name="Ramirez L."/>
            <person name="Alfaro M."/>
            <person name="Sun H."/>
            <person name="Tritt A."/>
            <person name="Yoshinaga Y."/>
            <person name="Zwiers L.-H."/>
            <person name="Turgeon B."/>
            <person name="Goodwin S."/>
            <person name="Spatafora J."/>
            <person name="Crous P."/>
            <person name="Grigoriev I."/>
        </authorList>
    </citation>
    <scope>NUCLEOTIDE SEQUENCE</scope>
    <source>
        <strain evidence="8">CBS 133067</strain>
    </source>
</reference>
<dbReference type="InterPro" id="IPR001613">
    <property type="entry name" value="Flavin_amine_oxidase"/>
</dbReference>
<feature type="binding site" evidence="5">
    <location>
        <position position="380"/>
    </location>
    <ligand>
        <name>FAD</name>
        <dbReference type="ChEBI" id="CHEBI:57692"/>
    </ligand>
</feature>
<dbReference type="PANTHER" id="PTHR43563">
    <property type="entry name" value="AMINE OXIDASE"/>
    <property type="match status" value="1"/>
</dbReference>
<evidence type="ECO:0000256" key="3">
    <source>
        <dbReference type="ARBA" id="ARBA00023002"/>
    </source>
</evidence>
<evidence type="ECO:0000256" key="2">
    <source>
        <dbReference type="ARBA" id="ARBA00005995"/>
    </source>
</evidence>
<dbReference type="SUPFAM" id="SSF55298">
    <property type="entry name" value="YjgF-like"/>
    <property type="match status" value="1"/>
</dbReference>
<dbReference type="Pfam" id="PF01042">
    <property type="entry name" value="Ribonuc_L-PSP"/>
    <property type="match status" value="1"/>
</dbReference>
<evidence type="ECO:0000256" key="1">
    <source>
        <dbReference type="ARBA" id="ARBA00001974"/>
    </source>
</evidence>
<dbReference type="InterPro" id="IPR035959">
    <property type="entry name" value="RutC-like_sf"/>
</dbReference>
<comment type="cofactor">
    <cofactor evidence="1 6">
        <name>FAD</name>
        <dbReference type="ChEBI" id="CHEBI:57692"/>
    </cofactor>
</comment>
<dbReference type="SUPFAM" id="SSF54373">
    <property type="entry name" value="FAD-linked reductases, C-terminal domain"/>
    <property type="match status" value="1"/>
</dbReference>
<dbReference type="EC" id="1.4.3.-" evidence="6"/>
<proteinExistence type="inferred from homology"/>
<evidence type="ECO:0000256" key="5">
    <source>
        <dbReference type="PIRSR" id="PIRSR601613-1"/>
    </source>
</evidence>
<dbReference type="CDD" id="cd00448">
    <property type="entry name" value="YjgF_YER057c_UK114_family"/>
    <property type="match status" value="1"/>
</dbReference>
<feature type="binding site" evidence="5">
    <location>
        <position position="574"/>
    </location>
    <ligand>
        <name>FAD</name>
        <dbReference type="ChEBI" id="CHEBI:57692"/>
    </ligand>
</feature>
<dbReference type="InterPro" id="IPR050703">
    <property type="entry name" value="Flavin_MAO"/>
</dbReference>
<name>A0A9P4M4Y8_9PEZI</name>
<comment type="caution">
    <text evidence="8">The sequence shown here is derived from an EMBL/GenBank/DDBJ whole genome shotgun (WGS) entry which is preliminary data.</text>
</comment>
<dbReference type="Pfam" id="PF01593">
    <property type="entry name" value="Amino_oxidase"/>
    <property type="match status" value="1"/>
</dbReference>
<evidence type="ECO:0000256" key="6">
    <source>
        <dbReference type="RuleBase" id="RU362067"/>
    </source>
</evidence>
<sequence>MSAPKSGITSLAPWYVRDQRPLYSHITTATTSHKIITFAGQVGANEDGTFSPNQSEQVEQAYRNLSQCLDAAGATPNDILKLTYLVVNYDPNNRVHRKPTTEFLKGHLPATTLIPVPALASPEMLFEVEAIAAIPEAPLKKVDVVVVGAGLSGLQAALDVQKAGYSCVVLEARGRVGGKTWSRDIAGGKQDVGAAWINDTNQIRMYELCRKYGLKTVTQNTMGRIVMEDPADGSFHTFPYGGVPEKEGEKGGVANMVQVRDLFESLCHKIDVSDPVGSCKALGKDYDKMSMEEFVTSEGGGKIAHGTINIWCKAMLGLEAREVSCLFFLDYCKSGGGIMAMRSDRRDGGQYLRLVAGTQSFSLSIASSLSPNTILFNSPVRNIEETSEGVHVTSARGSFLARRVIVSVPTPVYHEISFSPPLSETKFKLSRGTVHGYTAKMIIAWKEPWWRRFGLCGLLQSAYGTFCVTRDTSVDSQGLYALTCFSEGDAGRAWSRLSKDERRAAGVDHIRRAFGPFVGGEDKVPEPIETIEQEWWKDTWSQGCPCPAMPPGLMTEVGSALREKHGSVHFVGTETAYEWKGYMEGAVRSGERGATEVIQALREEGKSSAAAKL</sequence>
<dbReference type="Gene3D" id="3.30.1330.40">
    <property type="entry name" value="RutC-like"/>
    <property type="match status" value="1"/>
</dbReference>
<dbReference type="Proteomes" id="UP000799772">
    <property type="component" value="Unassembled WGS sequence"/>
</dbReference>